<proteinExistence type="predicted"/>
<dbReference type="InterPro" id="IPR012651">
    <property type="entry name" value="Thia_Transptr_ThiT"/>
</dbReference>
<dbReference type="Gene3D" id="1.10.1760.20">
    <property type="match status" value="1"/>
</dbReference>
<dbReference type="Pfam" id="PF09515">
    <property type="entry name" value="Thia_YuaJ"/>
    <property type="match status" value="1"/>
</dbReference>
<keyword evidence="1" id="KW-1133">Transmembrane helix</keyword>
<feature type="transmembrane region" description="Helical" evidence="1">
    <location>
        <begin position="112"/>
        <end position="140"/>
    </location>
</feature>
<keyword evidence="1" id="KW-0472">Membrane</keyword>
<protein>
    <submittedName>
        <fullName evidence="2">Energy-coupled thiamine transporter ThiT</fullName>
    </submittedName>
</protein>
<evidence type="ECO:0000313" key="3">
    <source>
        <dbReference type="Proteomes" id="UP000481043"/>
    </source>
</evidence>
<feature type="transmembrane region" description="Helical" evidence="1">
    <location>
        <begin position="160"/>
        <end position="177"/>
    </location>
</feature>
<feature type="transmembrane region" description="Helical" evidence="1">
    <location>
        <begin position="55"/>
        <end position="74"/>
    </location>
</feature>
<evidence type="ECO:0000256" key="1">
    <source>
        <dbReference type="SAM" id="Phobius"/>
    </source>
</evidence>
<evidence type="ECO:0000313" key="2">
    <source>
        <dbReference type="EMBL" id="NEY72030.1"/>
    </source>
</evidence>
<dbReference type="Proteomes" id="UP000481043">
    <property type="component" value="Unassembled WGS sequence"/>
</dbReference>
<feature type="transmembrane region" description="Helical" evidence="1">
    <location>
        <begin position="29"/>
        <end position="48"/>
    </location>
</feature>
<dbReference type="AlphaFoldDB" id="A0A6M0Q933"/>
<gene>
    <name evidence="2" type="primary">thiT</name>
    <name evidence="2" type="ORF">G4D63_09870</name>
</gene>
<name>A0A6M0Q933_9BACI</name>
<organism evidence="2 3">
    <name type="scientific">Bacillus mesophilus</name>
    <dbReference type="NCBI Taxonomy" id="1808955"/>
    <lineage>
        <taxon>Bacteria</taxon>
        <taxon>Bacillati</taxon>
        <taxon>Bacillota</taxon>
        <taxon>Bacilli</taxon>
        <taxon>Bacillales</taxon>
        <taxon>Bacillaceae</taxon>
        <taxon>Bacillus</taxon>
    </lineage>
</organism>
<sequence>MQNKKIVFLVEVAIFSSLAYLLDFLSFKIWAQGGSVSLSMVPVFFIAFRWGIKGGLLSGLLYGALQLITTPYIYSIPQAFMDYILAFTLLGLAGLVSGRIKTSLIEGNKSKLSTYIILGALIGSSIRFLAHYIGGIIFFADYAPEGTPVALYSLLYNGSYMLPAFILSSIVLILMVSSSKRLLQTN</sequence>
<dbReference type="EMBL" id="JAAIWM010000003">
    <property type="protein sequence ID" value="NEY72030.1"/>
    <property type="molecule type" value="Genomic_DNA"/>
</dbReference>
<dbReference type="GO" id="GO:0015234">
    <property type="term" value="F:thiamine transmembrane transporter activity"/>
    <property type="evidence" value="ECO:0007669"/>
    <property type="project" value="InterPro"/>
</dbReference>
<keyword evidence="3" id="KW-1185">Reference proteome</keyword>
<dbReference type="RefSeq" id="WP_163179507.1">
    <property type="nucleotide sequence ID" value="NZ_JAAIWM010000003.1"/>
</dbReference>
<dbReference type="GO" id="GO:0005886">
    <property type="term" value="C:plasma membrane"/>
    <property type="evidence" value="ECO:0007669"/>
    <property type="project" value="InterPro"/>
</dbReference>
<dbReference type="NCBIfam" id="TIGR02357">
    <property type="entry name" value="ECF_ThiT_YuaJ"/>
    <property type="match status" value="1"/>
</dbReference>
<accession>A0A6M0Q933</accession>
<comment type="caution">
    <text evidence="2">The sequence shown here is derived from an EMBL/GenBank/DDBJ whole genome shotgun (WGS) entry which is preliminary data.</text>
</comment>
<keyword evidence="1" id="KW-0812">Transmembrane</keyword>
<reference evidence="2 3" key="1">
    <citation type="submission" date="2020-02" db="EMBL/GenBank/DDBJ databases">
        <title>Bacillus aquiflavi sp. nov., isolated from yellow water of strong flavor Chinese baijiu in Yibin region of China.</title>
        <authorList>
            <person name="Xie J."/>
        </authorList>
    </citation>
    <scope>NUCLEOTIDE SEQUENCE [LARGE SCALE GENOMIC DNA]</scope>
    <source>
        <strain evidence="2 3">SA4</strain>
    </source>
</reference>
<feature type="transmembrane region" description="Helical" evidence="1">
    <location>
        <begin position="80"/>
        <end position="100"/>
    </location>
</feature>